<dbReference type="NCBIfam" id="TIGR00951">
    <property type="entry name" value="2A43"/>
    <property type="match status" value="1"/>
</dbReference>
<keyword evidence="6" id="KW-0769">Symport</keyword>
<keyword evidence="8 12" id="KW-0472">Membrane</keyword>
<proteinExistence type="inferred from homology"/>
<evidence type="ECO:0000256" key="2">
    <source>
        <dbReference type="ARBA" id="ARBA00006855"/>
    </source>
</evidence>
<gene>
    <name evidence="13" type="ORF">LTR36_001244</name>
</gene>
<dbReference type="GO" id="GO:0015293">
    <property type="term" value="F:symporter activity"/>
    <property type="evidence" value="ECO:0007669"/>
    <property type="project" value="UniProtKB-KW"/>
</dbReference>
<evidence type="ECO:0000256" key="9">
    <source>
        <dbReference type="ARBA" id="ARBA00023228"/>
    </source>
</evidence>
<feature type="transmembrane region" description="Helical" evidence="12">
    <location>
        <begin position="51"/>
        <end position="69"/>
    </location>
</feature>
<organism evidence="13 14">
    <name type="scientific">Oleoguttula mirabilis</name>
    <dbReference type="NCBI Taxonomy" id="1507867"/>
    <lineage>
        <taxon>Eukaryota</taxon>
        <taxon>Fungi</taxon>
        <taxon>Dikarya</taxon>
        <taxon>Ascomycota</taxon>
        <taxon>Pezizomycotina</taxon>
        <taxon>Dothideomycetes</taxon>
        <taxon>Dothideomycetidae</taxon>
        <taxon>Mycosphaerellales</taxon>
        <taxon>Teratosphaeriaceae</taxon>
        <taxon>Oleoguttula</taxon>
    </lineage>
</organism>
<evidence type="ECO:0000256" key="11">
    <source>
        <dbReference type="SAM" id="MobiDB-lite"/>
    </source>
</evidence>
<keyword evidence="14" id="KW-1185">Reference proteome</keyword>
<evidence type="ECO:0000256" key="7">
    <source>
        <dbReference type="ARBA" id="ARBA00022989"/>
    </source>
</evidence>
<evidence type="ECO:0000256" key="3">
    <source>
        <dbReference type="ARBA" id="ARBA00022448"/>
    </source>
</evidence>
<dbReference type="AlphaFoldDB" id="A0AAV9JN91"/>
<dbReference type="InterPro" id="IPR005282">
    <property type="entry name" value="LC_transporter"/>
</dbReference>
<evidence type="ECO:0000313" key="14">
    <source>
        <dbReference type="Proteomes" id="UP001324427"/>
    </source>
</evidence>
<dbReference type="GO" id="GO:0015184">
    <property type="term" value="F:L-cystine transmembrane transporter activity"/>
    <property type="evidence" value="ECO:0007669"/>
    <property type="project" value="TreeGrafter"/>
</dbReference>
<evidence type="ECO:0000256" key="5">
    <source>
        <dbReference type="ARBA" id="ARBA00022737"/>
    </source>
</evidence>
<dbReference type="GO" id="GO:0000324">
    <property type="term" value="C:fungal-type vacuole"/>
    <property type="evidence" value="ECO:0007669"/>
    <property type="project" value="TreeGrafter"/>
</dbReference>
<keyword evidence="9" id="KW-0458">Lysosome</keyword>
<keyword evidence="5" id="KW-0677">Repeat</keyword>
<reference evidence="13 14" key="1">
    <citation type="submission" date="2021-11" db="EMBL/GenBank/DDBJ databases">
        <title>Black yeast isolated from Biological Soil Crust.</title>
        <authorList>
            <person name="Kurbessoian T."/>
        </authorList>
    </citation>
    <scope>NUCLEOTIDE SEQUENCE [LARGE SCALE GENOMIC DNA]</scope>
    <source>
        <strain evidence="13 14">CCFEE 5522</strain>
    </source>
</reference>
<evidence type="ECO:0000256" key="1">
    <source>
        <dbReference type="ARBA" id="ARBA00004155"/>
    </source>
</evidence>
<dbReference type="PANTHER" id="PTHR13131">
    <property type="entry name" value="CYSTINOSIN"/>
    <property type="match status" value="1"/>
</dbReference>
<feature type="transmembrane region" description="Helical" evidence="12">
    <location>
        <begin position="130"/>
        <end position="153"/>
    </location>
</feature>
<sequence>MSSWQTEELVRAISRLCGWLYFCAWSASFYPQPILNFQRRSTQGLTPDFPLLNVFGFACYTISTAAFLYSPAVRAQYAARHPVSPEPTVRFNDLAFGVHACFLCALVYSQFWPRLWGWKPASGIVRRSNTVTLGLLWGGMLAILITIIIVLARGGDGDGLNGTEWAWIDVVYSLTYVKLLLTIFKYIPQVIANYKRKSTVGWSIIQQLLDFSGGVLSLLQLVIDSALQADWSGLTGNPVKFGLANISLIFDIIFITQHYVLYGPVAEKVEPDDDVGDPAHGPRLERQPLLPTDADRSR</sequence>
<name>A0AAV9JN91_9PEZI</name>
<evidence type="ECO:0008006" key="15">
    <source>
        <dbReference type="Google" id="ProtNLM"/>
    </source>
</evidence>
<evidence type="ECO:0000256" key="8">
    <source>
        <dbReference type="ARBA" id="ARBA00023136"/>
    </source>
</evidence>
<dbReference type="FunFam" id="1.20.1280.290:FF:000016">
    <property type="entry name" value="Cystinosin homolog"/>
    <property type="match status" value="1"/>
</dbReference>
<comment type="subcellular location">
    <subcellularLocation>
        <location evidence="1">Lysosome membrane</location>
        <topology evidence="1">Multi-pass membrane protein</topology>
    </subcellularLocation>
</comment>
<feature type="region of interest" description="Disordered" evidence="11">
    <location>
        <begin position="272"/>
        <end position="298"/>
    </location>
</feature>
<dbReference type="PANTHER" id="PTHR13131:SF5">
    <property type="entry name" value="CYSTINOSIN"/>
    <property type="match status" value="1"/>
</dbReference>
<dbReference type="Gene3D" id="1.20.1280.290">
    <property type="match status" value="2"/>
</dbReference>
<evidence type="ECO:0000313" key="13">
    <source>
        <dbReference type="EMBL" id="KAK4547023.1"/>
    </source>
</evidence>
<dbReference type="SMART" id="SM00679">
    <property type="entry name" value="CTNS"/>
    <property type="match status" value="2"/>
</dbReference>
<comment type="catalytic activity">
    <reaction evidence="10">
        <text>L-cystine(out) + H(+)(out) = L-cystine(in) + H(+)(in)</text>
        <dbReference type="Rhea" id="RHEA:66172"/>
        <dbReference type="ChEBI" id="CHEBI:15378"/>
        <dbReference type="ChEBI" id="CHEBI:35491"/>
    </reaction>
    <physiologicalReaction direction="left-to-right" evidence="10">
        <dbReference type="Rhea" id="RHEA:66173"/>
    </physiologicalReaction>
</comment>
<keyword evidence="3" id="KW-0813">Transport</keyword>
<feature type="transmembrane region" description="Helical" evidence="12">
    <location>
        <begin position="165"/>
        <end position="187"/>
    </location>
</feature>
<dbReference type="InterPro" id="IPR006603">
    <property type="entry name" value="PQ-loop_rpt"/>
</dbReference>
<comment type="caution">
    <text evidence="13">The sequence shown here is derived from an EMBL/GenBank/DDBJ whole genome shotgun (WGS) entry which is preliminary data.</text>
</comment>
<evidence type="ECO:0000256" key="10">
    <source>
        <dbReference type="ARBA" id="ARBA00048473"/>
    </source>
</evidence>
<evidence type="ECO:0000256" key="12">
    <source>
        <dbReference type="SAM" id="Phobius"/>
    </source>
</evidence>
<evidence type="ECO:0000256" key="4">
    <source>
        <dbReference type="ARBA" id="ARBA00022692"/>
    </source>
</evidence>
<accession>A0AAV9JN91</accession>
<dbReference type="GO" id="GO:0005774">
    <property type="term" value="C:vacuolar membrane"/>
    <property type="evidence" value="ECO:0007669"/>
    <property type="project" value="TreeGrafter"/>
</dbReference>
<keyword evidence="7 12" id="KW-1133">Transmembrane helix</keyword>
<dbReference type="Proteomes" id="UP001324427">
    <property type="component" value="Unassembled WGS sequence"/>
</dbReference>
<feature type="transmembrane region" description="Helical" evidence="12">
    <location>
        <begin position="12"/>
        <end position="30"/>
    </location>
</feature>
<dbReference type="Pfam" id="PF04193">
    <property type="entry name" value="PQ-loop"/>
    <property type="match status" value="2"/>
</dbReference>
<comment type="similarity">
    <text evidence="2">Belongs to the cystinosin family.</text>
</comment>
<dbReference type="EMBL" id="JAVFHQ010000012">
    <property type="protein sequence ID" value="KAK4547023.1"/>
    <property type="molecule type" value="Genomic_DNA"/>
</dbReference>
<protein>
    <recommendedName>
        <fullName evidence="15">Cystinosin</fullName>
    </recommendedName>
</protein>
<evidence type="ECO:0000256" key="6">
    <source>
        <dbReference type="ARBA" id="ARBA00022847"/>
    </source>
</evidence>
<keyword evidence="4 12" id="KW-0812">Transmembrane</keyword>